<gene>
    <name evidence="2" type="ORF">ruthe_02494</name>
</gene>
<dbReference type="EMBL" id="AOLV01000028">
    <property type="protein sequence ID" value="EPX84281.1"/>
    <property type="molecule type" value="Genomic_DNA"/>
</dbReference>
<name>S9QSA8_9RHOB</name>
<keyword evidence="3" id="KW-1185">Reference proteome</keyword>
<proteinExistence type="predicted"/>
<dbReference type="PROSITE" id="PS51724">
    <property type="entry name" value="SPOR"/>
    <property type="match status" value="1"/>
</dbReference>
<comment type="caution">
    <text evidence="2">The sequence shown here is derived from an EMBL/GenBank/DDBJ whole genome shotgun (WGS) entry which is preliminary data.</text>
</comment>
<protein>
    <submittedName>
        <fullName evidence="2">Lipoprotein</fullName>
    </submittedName>
</protein>
<sequence>MPALALLVLLGACAGATDGTAGRGGAATQTTQLVETDIEAPEVFHVTAQGLWDGRPSLGGVWVAHPDVRDPERVIVRNQDNGNFVIGALFRRERLNPGPEIQVSSDAAEALGMLAGAPAMLNITALRRQEATAPTPTEATSPVAVPDDGPAAAAAPAGNAVTTTALPDGAVVAAPGTAPNGDPAAAAAVAAATSAILGGSPAAPVAAPALATSPLERPFIQLGIFSVEANAQSLAREMTAKGLPARVVASQTQGQAFWRVLVGPAGTESERQQFLDRVKAEGFADAYAVRN</sequence>
<evidence type="ECO:0000313" key="3">
    <source>
        <dbReference type="Proteomes" id="UP000015346"/>
    </source>
</evidence>
<dbReference type="PATRIC" id="fig|1123069.3.peg.2474"/>
<keyword evidence="2" id="KW-0449">Lipoprotein</keyword>
<dbReference type="Gene3D" id="3.30.70.1070">
    <property type="entry name" value="Sporulation related repeat"/>
    <property type="match status" value="1"/>
</dbReference>
<evidence type="ECO:0000259" key="1">
    <source>
        <dbReference type="PROSITE" id="PS51724"/>
    </source>
</evidence>
<feature type="domain" description="SPOR" evidence="1">
    <location>
        <begin position="212"/>
        <end position="291"/>
    </location>
</feature>
<dbReference type="GO" id="GO:0042834">
    <property type="term" value="F:peptidoglycan binding"/>
    <property type="evidence" value="ECO:0007669"/>
    <property type="project" value="InterPro"/>
</dbReference>
<dbReference type="STRING" id="1123069.ruthe_02494"/>
<reference evidence="2 3" key="1">
    <citation type="journal article" date="2013" name="Stand. Genomic Sci.">
        <title>Genome sequence of the reddish-pigmented Rubellimicrobium thermophilum type strain (DSM 16684(T)), a member of the Roseobacter clade.</title>
        <authorList>
            <person name="Fiebig A."/>
            <person name="Riedel T."/>
            <person name="Gronow S."/>
            <person name="Petersen J."/>
            <person name="Klenk H.P."/>
            <person name="Goker M."/>
        </authorList>
    </citation>
    <scope>NUCLEOTIDE SEQUENCE [LARGE SCALE GENOMIC DNA]</scope>
    <source>
        <strain evidence="2 3">DSM 16684</strain>
    </source>
</reference>
<dbReference type="HOGENOM" id="CLU_060316_0_0_5"/>
<evidence type="ECO:0000313" key="2">
    <source>
        <dbReference type="EMBL" id="EPX84281.1"/>
    </source>
</evidence>
<dbReference type="SUPFAM" id="SSF110997">
    <property type="entry name" value="Sporulation related repeat"/>
    <property type="match status" value="1"/>
</dbReference>
<dbReference type="AlphaFoldDB" id="S9QSA8"/>
<dbReference type="InterPro" id="IPR036680">
    <property type="entry name" value="SPOR-like_sf"/>
</dbReference>
<dbReference type="InterPro" id="IPR007730">
    <property type="entry name" value="SPOR-like_dom"/>
</dbReference>
<dbReference type="Proteomes" id="UP000015346">
    <property type="component" value="Unassembled WGS sequence"/>
</dbReference>
<dbReference type="Pfam" id="PF05036">
    <property type="entry name" value="SPOR"/>
    <property type="match status" value="1"/>
</dbReference>
<accession>S9QSA8</accession>
<organism evidence="2 3">
    <name type="scientific">Rubellimicrobium thermophilum DSM 16684</name>
    <dbReference type="NCBI Taxonomy" id="1123069"/>
    <lineage>
        <taxon>Bacteria</taxon>
        <taxon>Pseudomonadati</taxon>
        <taxon>Pseudomonadota</taxon>
        <taxon>Alphaproteobacteria</taxon>
        <taxon>Rhodobacterales</taxon>
        <taxon>Roseobacteraceae</taxon>
        <taxon>Rubellimicrobium</taxon>
    </lineage>
</organism>